<accession>A0A4S8NRX1</accession>
<dbReference type="EMBL" id="STGV01000009">
    <property type="protein sequence ID" value="THV19878.1"/>
    <property type="molecule type" value="Genomic_DNA"/>
</dbReference>
<sequence>MGINEDGCVELRPLVGLLAGVPEPLIEQLTIEAIGTHRSLVEKAENLFEALAPEIRTGKEAGSAEHLAYLNATIKMHSQMSVLSTLIAILGRTPTI</sequence>
<evidence type="ECO:0000313" key="1">
    <source>
        <dbReference type="EMBL" id="THV19878.1"/>
    </source>
</evidence>
<keyword evidence="2" id="KW-1185">Reference proteome</keyword>
<dbReference type="OrthoDB" id="8246915at2"/>
<dbReference type="Gene3D" id="1.10.287.160">
    <property type="entry name" value="HR1 repeat"/>
    <property type="match status" value="1"/>
</dbReference>
<dbReference type="GO" id="GO:0045892">
    <property type="term" value="P:negative regulation of DNA-templated transcription"/>
    <property type="evidence" value="ECO:0007669"/>
    <property type="project" value="InterPro"/>
</dbReference>
<dbReference type="Proteomes" id="UP000308828">
    <property type="component" value="Unassembled WGS sequence"/>
</dbReference>
<dbReference type="Pfam" id="PF09228">
    <property type="entry name" value="Prok-TraM"/>
    <property type="match status" value="1"/>
</dbReference>
<dbReference type="SUPFAM" id="SSF109631">
    <property type="entry name" value="Transcriptional repressor TraM"/>
    <property type="match status" value="1"/>
</dbReference>
<evidence type="ECO:0000313" key="2">
    <source>
        <dbReference type="Proteomes" id="UP000308828"/>
    </source>
</evidence>
<organism evidence="1 2">
    <name type="scientific">Peteryoungia ipomoeae</name>
    <dbReference type="NCBI Taxonomy" id="1210932"/>
    <lineage>
        <taxon>Bacteria</taxon>
        <taxon>Pseudomonadati</taxon>
        <taxon>Pseudomonadota</taxon>
        <taxon>Alphaproteobacteria</taxon>
        <taxon>Hyphomicrobiales</taxon>
        <taxon>Rhizobiaceae</taxon>
        <taxon>Peteryoungia</taxon>
    </lineage>
</organism>
<gene>
    <name evidence="1" type="ORF">FAA97_20090</name>
</gene>
<reference evidence="1 2" key="1">
    <citation type="submission" date="2019-04" db="EMBL/GenBank/DDBJ databases">
        <title>Genome sequence of strain shin9-1.</title>
        <authorList>
            <person name="Gao J."/>
            <person name="Sun J."/>
        </authorList>
    </citation>
    <scope>NUCLEOTIDE SEQUENCE [LARGE SCALE GENOMIC DNA]</scope>
    <source>
        <strain evidence="2">shin9-1</strain>
    </source>
</reference>
<comment type="caution">
    <text evidence="1">The sequence shown here is derived from an EMBL/GenBank/DDBJ whole genome shotgun (WGS) entry which is preliminary data.</text>
</comment>
<protein>
    <submittedName>
        <fullName evidence="1">Transcriptional regulator</fullName>
    </submittedName>
</protein>
<proteinExistence type="predicted"/>
<dbReference type="InterPro" id="IPR015309">
    <property type="entry name" value="Tscrpt_rep_TraM"/>
</dbReference>
<dbReference type="InterPro" id="IPR036336">
    <property type="entry name" value="Tscrpt_rep_TraM_sf"/>
</dbReference>
<dbReference type="AlphaFoldDB" id="A0A4S8NRX1"/>
<name>A0A4S8NRX1_9HYPH</name>
<dbReference type="RefSeq" id="WP_136600362.1">
    <property type="nucleotide sequence ID" value="NZ_STGV01000009.1"/>
</dbReference>